<dbReference type="STRING" id="1147741.A0A0R3RJY3"/>
<accession>A0A0R3RJY3</accession>
<evidence type="ECO:0000313" key="1">
    <source>
        <dbReference type="Proteomes" id="UP000050640"/>
    </source>
</evidence>
<sequence length="112" mass="12000">MTSADNDIRPWACTLRDSREERGVVAARCGAFYFLQMKSLSVIMQAAMSGMGSLAGYSFTQLTPTQLTPYTVATSSAVTTTASVLQHQPVGSSSTTTAMIHSDDITMKNELP</sequence>
<reference evidence="2" key="1">
    <citation type="submission" date="2017-02" db="UniProtKB">
        <authorList>
            <consortium name="WormBaseParasite"/>
        </authorList>
    </citation>
    <scope>IDENTIFICATION</scope>
</reference>
<name>A0A0R3RJY3_9BILA</name>
<organism evidence="1 2">
    <name type="scientific">Elaeophora elaphi</name>
    <dbReference type="NCBI Taxonomy" id="1147741"/>
    <lineage>
        <taxon>Eukaryota</taxon>
        <taxon>Metazoa</taxon>
        <taxon>Ecdysozoa</taxon>
        <taxon>Nematoda</taxon>
        <taxon>Chromadorea</taxon>
        <taxon>Rhabditida</taxon>
        <taxon>Spirurina</taxon>
        <taxon>Spiruromorpha</taxon>
        <taxon>Filarioidea</taxon>
        <taxon>Onchocercidae</taxon>
        <taxon>Elaeophora</taxon>
    </lineage>
</organism>
<dbReference type="Proteomes" id="UP000050640">
    <property type="component" value="Unplaced"/>
</dbReference>
<proteinExistence type="predicted"/>
<dbReference type="AlphaFoldDB" id="A0A0R3RJY3"/>
<dbReference type="WBParaSite" id="EEL_0000179201-mRNA-1">
    <property type="protein sequence ID" value="EEL_0000179201-mRNA-1"/>
    <property type="gene ID" value="EEL_0000179201"/>
</dbReference>
<keyword evidence="1" id="KW-1185">Reference proteome</keyword>
<evidence type="ECO:0000313" key="2">
    <source>
        <dbReference type="WBParaSite" id="EEL_0000179201-mRNA-1"/>
    </source>
</evidence>
<protein>
    <submittedName>
        <fullName evidence="2">Uncharacterized protein</fullName>
    </submittedName>
</protein>